<sequence>MHPVITMEQSKIISPATFRLRHLYRCSTAAYRSKGDACGY</sequence>
<dbReference type="AlphaFoldDB" id="C0Z7G0"/>
<proteinExistence type="predicted"/>
<dbReference type="HOGENOM" id="CLU_3285943_0_0_9"/>
<dbReference type="STRING" id="358681.BBR47_12260"/>
<reference evidence="1 2" key="1">
    <citation type="submission" date="2005-03" db="EMBL/GenBank/DDBJ databases">
        <title>Brevibacillus brevis strain 47, complete genome.</title>
        <authorList>
            <person name="Hosoyama A."/>
            <person name="Yamada R."/>
            <person name="Hongo Y."/>
            <person name="Terui Y."/>
            <person name="Ankai A."/>
            <person name="Masuyama W."/>
            <person name="Sekiguchi M."/>
            <person name="Takeda T."/>
            <person name="Asano K."/>
            <person name="Ohji S."/>
            <person name="Ichikawa N."/>
            <person name="Narita S."/>
            <person name="Aoki N."/>
            <person name="Miura H."/>
            <person name="Matsushita S."/>
            <person name="Sekigawa T."/>
            <person name="Yamagata H."/>
            <person name="Yoshikawa H."/>
            <person name="Udaka S."/>
            <person name="Tanikawa S."/>
            <person name="Fujita N."/>
        </authorList>
    </citation>
    <scope>NUCLEOTIDE SEQUENCE [LARGE SCALE GENOMIC DNA]</scope>
    <source>
        <strain evidence="2">47 / JCM 6285 / NBRC 100599</strain>
    </source>
</reference>
<evidence type="ECO:0000313" key="2">
    <source>
        <dbReference type="Proteomes" id="UP000001877"/>
    </source>
</evidence>
<dbReference type="KEGG" id="bbe:BBR47_12260"/>
<dbReference type="Proteomes" id="UP000001877">
    <property type="component" value="Chromosome"/>
</dbReference>
<accession>C0Z7G0</accession>
<keyword evidence="2" id="KW-1185">Reference proteome</keyword>
<protein>
    <submittedName>
        <fullName evidence="1">Uncharacterized protein</fullName>
    </submittedName>
</protein>
<name>C0Z7G0_BREBN</name>
<organism evidence="1 2">
    <name type="scientific">Brevibacillus brevis (strain 47 / JCM 6285 / NBRC 100599)</name>
    <dbReference type="NCBI Taxonomy" id="358681"/>
    <lineage>
        <taxon>Bacteria</taxon>
        <taxon>Bacillati</taxon>
        <taxon>Bacillota</taxon>
        <taxon>Bacilli</taxon>
        <taxon>Bacillales</taxon>
        <taxon>Paenibacillaceae</taxon>
        <taxon>Brevibacillus</taxon>
    </lineage>
</organism>
<evidence type="ECO:0000313" key="1">
    <source>
        <dbReference type="EMBL" id="BAH42203.1"/>
    </source>
</evidence>
<gene>
    <name evidence="1" type="ordered locus">BBR47_12260</name>
</gene>
<dbReference type="EMBL" id="AP008955">
    <property type="protein sequence ID" value="BAH42203.1"/>
    <property type="molecule type" value="Genomic_DNA"/>
</dbReference>